<dbReference type="EMBL" id="CACVBM020001451">
    <property type="protein sequence ID" value="CAA7050561.1"/>
    <property type="molecule type" value="Genomic_DNA"/>
</dbReference>
<evidence type="ECO:0000313" key="2">
    <source>
        <dbReference type="EMBL" id="CAA7050561.1"/>
    </source>
</evidence>
<dbReference type="Proteomes" id="UP000467841">
    <property type="component" value="Unassembled WGS sequence"/>
</dbReference>
<name>A0A6D2KC16_9BRAS</name>
<protein>
    <recommendedName>
        <fullName evidence="4">Knottin scorpion toxin-like domain-containing protein</fullName>
    </recommendedName>
</protein>
<proteinExistence type="predicted"/>
<comment type="caution">
    <text evidence="2">The sequence shown here is derived from an EMBL/GenBank/DDBJ whole genome shotgun (WGS) entry which is preliminary data.</text>
</comment>
<reference evidence="2" key="1">
    <citation type="submission" date="2020-01" db="EMBL/GenBank/DDBJ databases">
        <authorList>
            <person name="Mishra B."/>
        </authorList>
    </citation>
    <scope>NUCLEOTIDE SEQUENCE [LARGE SCALE GENOMIC DNA]</scope>
</reference>
<evidence type="ECO:0000256" key="1">
    <source>
        <dbReference type="SAM" id="SignalP"/>
    </source>
</evidence>
<organism evidence="2 3">
    <name type="scientific">Microthlaspi erraticum</name>
    <dbReference type="NCBI Taxonomy" id="1685480"/>
    <lineage>
        <taxon>Eukaryota</taxon>
        <taxon>Viridiplantae</taxon>
        <taxon>Streptophyta</taxon>
        <taxon>Embryophyta</taxon>
        <taxon>Tracheophyta</taxon>
        <taxon>Spermatophyta</taxon>
        <taxon>Magnoliopsida</taxon>
        <taxon>eudicotyledons</taxon>
        <taxon>Gunneridae</taxon>
        <taxon>Pentapetalae</taxon>
        <taxon>rosids</taxon>
        <taxon>malvids</taxon>
        <taxon>Brassicales</taxon>
        <taxon>Brassicaceae</taxon>
        <taxon>Coluteocarpeae</taxon>
        <taxon>Microthlaspi</taxon>
    </lineage>
</organism>
<feature type="signal peptide" evidence="1">
    <location>
        <begin position="1"/>
        <end position="24"/>
    </location>
</feature>
<dbReference type="OrthoDB" id="10314944at2759"/>
<evidence type="ECO:0000313" key="3">
    <source>
        <dbReference type="Proteomes" id="UP000467841"/>
    </source>
</evidence>
<dbReference type="AlphaFoldDB" id="A0A6D2KC16"/>
<keyword evidence="3" id="KW-1185">Reference proteome</keyword>
<sequence>MTYSFVKSAFVLTLLFAIAVAVTGNRLYPKPELNGEQVEGSYTKADGHSVLKSALSLKKGPLTSTCSFDMEKVEYCDECDMKCKELVSQGYWGRCRDTWIFFTVCTCYYEC</sequence>
<feature type="chain" id="PRO_5025455813" description="Knottin scorpion toxin-like domain-containing protein" evidence="1">
    <location>
        <begin position="25"/>
        <end position="111"/>
    </location>
</feature>
<gene>
    <name evidence="2" type="ORF">MERR_LOCUS37796</name>
</gene>
<evidence type="ECO:0008006" key="4">
    <source>
        <dbReference type="Google" id="ProtNLM"/>
    </source>
</evidence>
<keyword evidence="1" id="KW-0732">Signal</keyword>
<accession>A0A6D2KC16</accession>